<dbReference type="Proteomes" id="UP000054359">
    <property type="component" value="Unassembled WGS sequence"/>
</dbReference>
<accession>A0A087TQN6</accession>
<gene>
    <name evidence="1" type="ORF">X975_01169</name>
</gene>
<reference evidence="1 2" key="1">
    <citation type="submission" date="2013-11" db="EMBL/GenBank/DDBJ databases">
        <title>Genome sequencing of Stegodyphus mimosarum.</title>
        <authorList>
            <person name="Bechsgaard J."/>
        </authorList>
    </citation>
    <scope>NUCLEOTIDE SEQUENCE [LARGE SCALE GENOMIC DNA]</scope>
</reference>
<name>A0A087TQN6_STEMI</name>
<proteinExistence type="predicted"/>
<dbReference type="AlphaFoldDB" id="A0A087TQN6"/>
<evidence type="ECO:0000313" key="2">
    <source>
        <dbReference type="Proteomes" id="UP000054359"/>
    </source>
</evidence>
<sequence>MDSLLELFGNLCENDSAKLSLAEMGLCERLVEIVRAHINSGNVVNGT</sequence>
<protein>
    <submittedName>
        <fullName evidence="1">Uncharacterized protein</fullName>
    </submittedName>
</protein>
<organism evidence="1 2">
    <name type="scientific">Stegodyphus mimosarum</name>
    <name type="common">African social velvet spider</name>
    <dbReference type="NCBI Taxonomy" id="407821"/>
    <lineage>
        <taxon>Eukaryota</taxon>
        <taxon>Metazoa</taxon>
        <taxon>Ecdysozoa</taxon>
        <taxon>Arthropoda</taxon>
        <taxon>Chelicerata</taxon>
        <taxon>Arachnida</taxon>
        <taxon>Araneae</taxon>
        <taxon>Araneomorphae</taxon>
        <taxon>Entelegynae</taxon>
        <taxon>Eresoidea</taxon>
        <taxon>Eresidae</taxon>
        <taxon>Stegodyphus</taxon>
    </lineage>
</organism>
<dbReference type="EMBL" id="KK116322">
    <property type="protein sequence ID" value="KFM67425.1"/>
    <property type="molecule type" value="Genomic_DNA"/>
</dbReference>
<feature type="non-terminal residue" evidence="1">
    <location>
        <position position="47"/>
    </location>
</feature>
<evidence type="ECO:0000313" key="1">
    <source>
        <dbReference type="EMBL" id="KFM67425.1"/>
    </source>
</evidence>
<keyword evidence="2" id="KW-1185">Reference proteome</keyword>